<sequence length="74" mass="8433">MFRVTFDSPELDYFFTGLSVYYPIIPRIGDMIEIPSKEGKFLVRNVTIFPITENEQSVTSEQSLAAELSVQRLG</sequence>
<evidence type="ECO:0000313" key="1">
    <source>
        <dbReference type="EMBL" id="GEU13717.1"/>
    </source>
</evidence>
<name>A0A640MI36_BACAN</name>
<comment type="caution">
    <text evidence="1">The sequence shown here is derived from an EMBL/GenBank/DDBJ whole genome shotgun (WGS) entry which is preliminary data.</text>
</comment>
<reference evidence="1" key="2">
    <citation type="submission" date="2019-12" db="EMBL/GenBank/DDBJ databases">
        <authorList>
            <person name="Hoang T.H.H."/>
            <person name="Okutani A."/>
        </authorList>
    </citation>
    <scope>NUCLEOTIDE SEQUENCE</scope>
    <source>
        <strain evidence="1">QuyetLC</strain>
    </source>
</reference>
<proteinExistence type="predicted"/>
<dbReference type="EMBL" id="BLEY01000111">
    <property type="protein sequence ID" value="GEU13717.1"/>
    <property type="molecule type" value="Genomic_DNA"/>
</dbReference>
<reference evidence="1" key="1">
    <citation type="submission" date="2019-12" db="EMBL/GenBank/DDBJ databases">
        <title>Epidemiological and comparative genomic analysis of Bacillus anthracis isolated from northern Vietnam.</title>
        <authorList>
            <person name="Hoang T.T.H."/>
            <person name="Dang D.A."/>
            <person name="Pham M.H."/>
            <person name="Luong M.H."/>
            <person name="Tran N.D."/>
            <person name="Nguyen T.H."/>
            <person name="Nguyen T.T."/>
            <person name="Inoue S."/>
            <person name="Morikawa S."/>
            <person name="Okutani A."/>
        </authorList>
    </citation>
    <scope>NUCLEOTIDE SEQUENCE</scope>
    <source>
        <strain evidence="1">QuyetLC</strain>
    </source>
</reference>
<protein>
    <submittedName>
        <fullName evidence="1">Uncharacterized protein</fullName>
    </submittedName>
</protein>
<accession>A0A640MI36</accession>
<dbReference type="AlphaFoldDB" id="A0A640MI36"/>
<organism evidence="1">
    <name type="scientific">Bacillus anthracis</name>
    <name type="common">anthrax bacterium</name>
    <dbReference type="NCBI Taxonomy" id="1392"/>
    <lineage>
        <taxon>Bacteria</taxon>
        <taxon>Bacillati</taxon>
        <taxon>Bacillota</taxon>
        <taxon>Bacilli</taxon>
        <taxon>Bacillales</taxon>
        <taxon>Bacillaceae</taxon>
        <taxon>Bacillus</taxon>
        <taxon>Bacillus cereus group</taxon>
    </lineage>
</organism>
<gene>
    <name evidence="1" type="ORF">QuyetLC_57260</name>
</gene>